<gene>
    <name evidence="1" type="ORF">M9Y10_045791</name>
</gene>
<evidence type="ECO:0000313" key="2">
    <source>
        <dbReference type="Proteomes" id="UP001470230"/>
    </source>
</evidence>
<sequence>MQVPDLIKTIMDEIESSVQRGYLSPIQFQIVHTRLYQKSTYNELILQFGLSGRTALTHALARTSCLDFWEPKMKGQGKKYLPKYDSDIFFGIIGGASDDANYIPAMYGISLAH</sequence>
<evidence type="ECO:0000313" key="1">
    <source>
        <dbReference type="EMBL" id="KAK8883143.1"/>
    </source>
</evidence>
<dbReference type="EMBL" id="JAPFFF010000009">
    <property type="protein sequence ID" value="KAK8883143.1"/>
    <property type="molecule type" value="Genomic_DNA"/>
</dbReference>
<protein>
    <submittedName>
        <fullName evidence="1">Uncharacterized protein</fullName>
    </submittedName>
</protein>
<accession>A0ABR2JXC1</accession>
<organism evidence="1 2">
    <name type="scientific">Tritrichomonas musculus</name>
    <dbReference type="NCBI Taxonomy" id="1915356"/>
    <lineage>
        <taxon>Eukaryota</taxon>
        <taxon>Metamonada</taxon>
        <taxon>Parabasalia</taxon>
        <taxon>Tritrichomonadida</taxon>
        <taxon>Tritrichomonadidae</taxon>
        <taxon>Tritrichomonas</taxon>
    </lineage>
</organism>
<reference evidence="1 2" key="1">
    <citation type="submission" date="2024-04" db="EMBL/GenBank/DDBJ databases">
        <title>Tritrichomonas musculus Genome.</title>
        <authorList>
            <person name="Alves-Ferreira E."/>
            <person name="Grigg M."/>
            <person name="Lorenzi H."/>
            <person name="Galac M."/>
        </authorList>
    </citation>
    <scope>NUCLEOTIDE SEQUENCE [LARGE SCALE GENOMIC DNA]</scope>
    <source>
        <strain evidence="1 2">EAF2021</strain>
    </source>
</reference>
<name>A0ABR2JXC1_9EUKA</name>
<dbReference type="Proteomes" id="UP001470230">
    <property type="component" value="Unassembled WGS sequence"/>
</dbReference>
<proteinExistence type="predicted"/>
<keyword evidence="2" id="KW-1185">Reference proteome</keyword>
<comment type="caution">
    <text evidence="1">The sequence shown here is derived from an EMBL/GenBank/DDBJ whole genome shotgun (WGS) entry which is preliminary data.</text>
</comment>